<reference evidence="7 8" key="1">
    <citation type="journal article" date="2013" name="Genome Biol.">
        <title>Genome of Acanthamoeba castellanii highlights extensive lateral gene transfer and early evolution of tyrosine kinase signaling.</title>
        <authorList>
            <person name="Clarke M."/>
            <person name="Lohan A.J."/>
            <person name="Liu B."/>
            <person name="Lagkouvardos I."/>
            <person name="Roy S."/>
            <person name="Zafar N."/>
            <person name="Bertelli C."/>
            <person name="Schilde C."/>
            <person name="Kianianmomeni A."/>
            <person name="Burglin T.R."/>
            <person name="Frech C."/>
            <person name="Turcotte B."/>
            <person name="Kopec K.O."/>
            <person name="Synnott J.M."/>
            <person name="Choo C."/>
            <person name="Paponov I."/>
            <person name="Finkler A."/>
            <person name="Soon Heng Tan C."/>
            <person name="Hutchins A.P."/>
            <person name="Weinmeier T."/>
            <person name="Rattei T."/>
            <person name="Chu J.S."/>
            <person name="Gimenez G."/>
            <person name="Irimia M."/>
            <person name="Rigden D.J."/>
            <person name="Fitzpatrick D.A."/>
            <person name="Lorenzo-Morales J."/>
            <person name="Bateman A."/>
            <person name="Chiu C.H."/>
            <person name="Tang P."/>
            <person name="Hegemann P."/>
            <person name="Fromm H."/>
            <person name="Raoult D."/>
            <person name="Greub G."/>
            <person name="Miranda-Saavedra D."/>
            <person name="Chen N."/>
            <person name="Nash P."/>
            <person name="Ginger M.L."/>
            <person name="Horn M."/>
            <person name="Schaap P."/>
            <person name="Caler L."/>
            <person name="Loftus B."/>
        </authorList>
    </citation>
    <scope>NUCLEOTIDE SEQUENCE [LARGE SCALE GENOMIC DNA]</scope>
    <source>
        <strain evidence="7 8">Neff</strain>
    </source>
</reference>
<dbReference type="VEuPathDB" id="AmoebaDB:ACA1_003650"/>
<dbReference type="PROSITE" id="PS51380">
    <property type="entry name" value="EXS"/>
    <property type="match status" value="1"/>
</dbReference>
<evidence type="ECO:0000256" key="5">
    <source>
        <dbReference type="SAM" id="Phobius"/>
    </source>
</evidence>
<gene>
    <name evidence="7" type="ORF">ACA1_003650</name>
</gene>
<dbReference type="Proteomes" id="UP000011083">
    <property type="component" value="Unassembled WGS sequence"/>
</dbReference>
<keyword evidence="3 5" id="KW-1133">Transmembrane helix</keyword>
<sequence>MITMIFIYLGAKDNSGLEHKRADDVFIMFRGMWLLIILNWCWGIDMYTWTKYRVSYALIFLFDMRSHISWQQVMESAAVFTVAWLLFVVCYLLSAISPVPLEWMDEIPYQVFPGCLGLLVVLVMLVQQSTCKYWLIRRLTDLVRLAPEIIRVYKIIVSPVVGVDNFVDIYLASQLTSLVIFLQDVQFSVCFFVSDAWTGDDICMRSRPYAMPLIAAIPFVLRFLQCLRKFIGSRERWHIVNGGKYLSSLAVIICSFFLYFFGHLALLAPWIVAVVVSVGYNFYFDVRYDWGLLDVKSSNWLLRNKLIFPRWWYYVAIALNLLGRCSWALTVSASFFPTTNMIFSTIIATLEVLRRGLGNIFRLEDEQLSYTEVRRATRDVKR</sequence>
<dbReference type="RefSeq" id="XP_004337993.1">
    <property type="nucleotide sequence ID" value="XM_004337945.1"/>
</dbReference>
<dbReference type="Pfam" id="PF03124">
    <property type="entry name" value="EXS"/>
    <property type="match status" value="1"/>
</dbReference>
<name>L8GSK0_ACACF</name>
<protein>
    <submittedName>
        <fullName evidence="7">EXS family protein</fullName>
    </submittedName>
</protein>
<dbReference type="InterPro" id="IPR004342">
    <property type="entry name" value="EXS_C"/>
</dbReference>
<feature type="transmembrane region" description="Helical" evidence="5">
    <location>
        <begin position="107"/>
        <end position="126"/>
    </location>
</feature>
<feature type="transmembrane region" description="Helical" evidence="5">
    <location>
        <begin position="73"/>
        <end position="95"/>
    </location>
</feature>
<dbReference type="GO" id="GO:0016020">
    <property type="term" value="C:membrane"/>
    <property type="evidence" value="ECO:0007669"/>
    <property type="project" value="UniProtKB-SubCell"/>
</dbReference>
<dbReference type="EMBL" id="KB008011">
    <property type="protein sequence ID" value="ELR15980.1"/>
    <property type="molecule type" value="Genomic_DNA"/>
</dbReference>
<comment type="subcellular location">
    <subcellularLocation>
        <location evidence="1">Membrane</location>
        <topology evidence="1">Multi-pass membrane protein</topology>
    </subcellularLocation>
</comment>
<evidence type="ECO:0000313" key="7">
    <source>
        <dbReference type="EMBL" id="ELR15980.1"/>
    </source>
</evidence>
<evidence type="ECO:0000256" key="1">
    <source>
        <dbReference type="ARBA" id="ARBA00004141"/>
    </source>
</evidence>
<keyword evidence="4 5" id="KW-0472">Membrane</keyword>
<dbReference type="OMA" id="NEWLRRY"/>
<feature type="transmembrane region" description="Helical" evidence="5">
    <location>
        <begin position="267"/>
        <end position="284"/>
    </location>
</feature>
<proteinExistence type="predicted"/>
<evidence type="ECO:0000313" key="8">
    <source>
        <dbReference type="Proteomes" id="UP000011083"/>
    </source>
</evidence>
<evidence type="ECO:0000256" key="3">
    <source>
        <dbReference type="ARBA" id="ARBA00022989"/>
    </source>
</evidence>
<dbReference type="STRING" id="1257118.L8GSK0"/>
<dbReference type="OrthoDB" id="9970435at2759"/>
<organism evidence="7 8">
    <name type="scientific">Acanthamoeba castellanii (strain ATCC 30010 / Neff)</name>
    <dbReference type="NCBI Taxonomy" id="1257118"/>
    <lineage>
        <taxon>Eukaryota</taxon>
        <taxon>Amoebozoa</taxon>
        <taxon>Discosea</taxon>
        <taxon>Longamoebia</taxon>
        <taxon>Centramoebida</taxon>
        <taxon>Acanthamoebidae</taxon>
        <taxon>Acanthamoeba</taxon>
    </lineage>
</organism>
<dbReference type="KEGG" id="acan:ACA1_003650"/>
<keyword evidence="2 5" id="KW-0812">Transmembrane</keyword>
<evidence type="ECO:0000259" key="6">
    <source>
        <dbReference type="PROSITE" id="PS51380"/>
    </source>
</evidence>
<evidence type="ECO:0000256" key="4">
    <source>
        <dbReference type="ARBA" id="ARBA00023136"/>
    </source>
</evidence>
<dbReference type="GeneID" id="14916649"/>
<feature type="domain" description="EXS" evidence="6">
    <location>
        <begin position="202"/>
        <end position="382"/>
    </location>
</feature>
<evidence type="ECO:0000256" key="2">
    <source>
        <dbReference type="ARBA" id="ARBA00022692"/>
    </source>
</evidence>
<accession>L8GSK0</accession>
<feature type="transmembrane region" description="Helical" evidence="5">
    <location>
        <begin position="25"/>
        <end position="44"/>
    </location>
</feature>
<feature type="transmembrane region" description="Helical" evidence="5">
    <location>
        <begin position="311"/>
        <end position="329"/>
    </location>
</feature>
<dbReference type="AlphaFoldDB" id="L8GSK0"/>
<dbReference type="PANTHER" id="PTHR10783">
    <property type="entry name" value="XENOTROPIC AND POLYTROPIC RETROVIRUS RECEPTOR 1-RELATED"/>
    <property type="match status" value="1"/>
</dbReference>
<feature type="transmembrane region" description="Helical" evidence="5">
    <location>
        <begin position="245"/>
        <end position="261"/>
    </location>
</feature>
<keyword evidence="8" id="KW-1185">Reference proteome</keyword>